<evidence type="ECO:0000313" key="2">
    <source>
        <dbReference type="EMBL" id="KAK3785662.1"/>
    </source>
</evidence>
<keyword evidence="1" id="KW-0472">Membrane</keyword>
<keyword evidence="1" id="KW-0812">Transmembrane</keyword>
<dbReference type="Proteomes" id="UP001283361">
    <property type="component" value="Unassembled WGS sequence"/>
</dbReference>
<comment type="caution">
    <text evidence="2">The sequence shown here is derived from an EMBL/GenBank/DDBJ whole genome shotgun (WGS) entry which is preliminary data.</text>
</comment>
<dbReference type="Gene3D" id="3.40.50.1820">
    <property type="entry name" value="alpha/beta hydrolase"/>
    <property type="match status" value="1"/>
</dbReference>
<accession>A0AAE1ADK8</accession>
<name>A0AAE1ADK8_9GAST</name>
<evidence type="ECO:0000313" key="3">
    <source>
        <dbReference type="Proteomes" id="UP001283361"/>
    </source>
</evidence>
<dbReference type="InterPro" id="IPR029058">
    <property type="entry name" value="AB_hydrolase_fold"/>
</dbReference>
<reference evidence="2" key="1">
    <citation type="journal article" date="2023" name="G3 (Bethesda)">
        <title>A reference genome for the long-term kleptoplast-retaining sea slug Elysia crispata morphotype clarki.</title>
        <authorList>
            <person name="Eastman K.E."/>
            <person name="Pendleton A.L."/>
            <person name="Shaikh M.A."/>
            <person name="Suttiyut T."/>
            <person name="Ogas R."/>
            <person name="Tomko P."/>
            <person name="Gavelis G."/>
            <person name="Widhalm J.R."/>
            <person name="Wisecaver J.H."/>
        </authorList>
    </citation>
    <scope>NUCLEOTIDE SEQUENCE</scope>
    <source>
        <strain evidence="2">ECLA1</strain>
    </source>
</reference>
<keyword evidence="3" id="KW-1185">Reference proteome</keyword>
<proteinExistence type="predicted"/>
<sequence>MLKNTQATESKCLTKRNILVDIQAGSVAQGQLSEGFSPHTCGFQLDLSMNLISPRRNVHPSGQSGTLSACLTIQRPVEFSTWIILCVIIPVFNLNHFVYLGALILVLLYHNKNLLCNHSRGAEVYESIFDNCNMNFVRCNSYLDFRRGRCKNNLTLRLGLDLDPASVPKDSAMYFYSTHKSEYPYCGEHEEATKTFPSRWC</sequence>
<protein>
    <submittedName>
        <fullName evidence="2">Uncharacterized protein</fullName>
    </submittedName>
</protein>
<feature type="transmembrane region" description="Helical" evidence="1">
    <location>
        <begin position="82"/>
        <end position="109"/>
    </location>
</feature>
<keyword evidence="1" id="KW-1133">Transmembrane helix</keyword>
<evidence type="ECO:0000256" key="1">
    <source>
        <dbReference type="SAM" id="Phobius"/>
    </source>
</evidence>
<dbReference type="EMBL" id="JAWDGP010002092">
    <property type="protein sequence ID" value="KAK3785662.1"/>
    <property type="molecule type" value="Genomic_DNA"/>
</dbReference>
<dbReference type="AlphaFoldDB" id="A0AAE1ADK8"/>
<gene>
    <name evidence="2" type="ORF">RRG08_023916</name>
</gene>
<organism evidence="2 3">
    <name type="scientific">Elysia crispata</name>
    <name type="common">lettuce slug</name>
    <dbReference type="NCBI Taxonomy" id="231223"/>
    <lineage>
        <taxon>Eukaryota</taxon>
        <taxon>Metazoa</taxon>
        <taxon>Spiralia</taxon>
        <taxon>Lophotrochozoa</taxon>
        <taxon>Mollusca</taxon>
        <taxon>Gastropoda</taxon>
        <taxon>Heterobranchia</taxon>
        <taxon>Euthyneura</taxon>
        <taxon>Panpulmonata</taxon>
        <taxon>Sacoglossa</taxon>
        <taxon>Placobranchoidea</taxon>
        <taxon>Plakobranchidae</taxon>
        <taxon>Elysia</taxon>
    </lineage>
</organism>